<gene>
    <name evidence="2" type="ORF">M0H32_02220</name>
</gene>
<sequence>MLSHETVWAAIDALAARNGLSPSGLARRAGLDPTSFNPSKRHAGDGRPRWPSTESLAKILNATNETLETFAYRFGNPDSGSNRAPALTVGRLFDDRNQRLGSGLTEYDLPDIAMPGAFAMRVTGKAFLPHYRDGDILVASRDAVIRQGDRLVLKPQADTPSLFELRARTHARAEAQFNRGQARLGEL</sequence>
<reference evidence="2" key="1">
    <citation type="submission" date="2022-04" db="EMBL/GenBank/DDBJ databases">
        <title>Roseibium sp. CAU 1639 isolated from mud.</title>
        <authorList>
            <person name="Kim W."/>
        </authorList>
    </citation>
    <scope>NUCLEOTIDE SEQUENCE</scope>
    <source>
        <strain evidence="2">CAU 1639</strain>
    </source>
</reference>
<evidence type="ECO:0000313" key="2">
    <source>
        <dbReference type="EMBL" id="MCK7610963.1"/>
    </source>
</evidence>
<dbReference type="EMBL" id="JALNMJ010000001">
    <property type="protein sequence ID" value="MCK7610963.1"/>
    <property type="molecule type" value="Genomic_DNA"/>
</dbReference>
<feature type="region of interest" description="Disordered" evidence="1">
    <location>
        <begin position="22"/>
        <end position="51"/>
    </location>
</feature>
<evidence type="ECO:0000256" key="1">
    <source>
        <dbReference type="SAM" id="MobiDB-lite"/>
    </source>
</evidence>
<comment type="caution">
    <text evidence="2">The sequence shown here is derived from an EMBL/GenBank/DDBJ whole genome shotgun (WGS) entry which is preliminary data.</text>
</comment>
<dbReference type="RefSeq" id="WP_248150139.1">
    <property type="nucleotide sequence ID" value="NZ_JALNMJ010000001.1"/>
</dbReference>
<dbReference type="InterPro" id="IPR036286">
    <property type="entry name" value="LexA/Signal_pep-like_sf"/>
</dbReference>
<organism evidence="2 3">
    <name type="scientific">Roseibium sediminicola</name>
    <dbReference type="NCBI Taxonomy" id="2933272"/>
    <lineage>
        <taxon>Bacteria</taxon>
        <taxon>Pseudomonadati</taxon>
        <taxon>Pseudomonadota</taxon>
        <taxon>Alphaproteobacteria</taxon>
        <taxon>Hyphomicrobiales</taxon>
        <taxon>Stappiaceae</taxon>
        <taxon>Roseibium</taxon>
    </lineage>
</organism>
<dbReference type="Proteomes" id="UP001431221">
    <property type="component" value="Unassembled WGS sequence"/>
</dbReference>
<keyword evidence="3" id="KW-1185">Reference proteome</keyword>
<proteinExistence type="predicted"/>
<name>A0ABT0GQ42_9HYPH</name>
<dbReference type="SUPFAM" id="SSF51306">
    <property type="entry name" value="LexA/Signal peptidase"/>
    <property type="match status" value="1"/>
</dbReference>
<evidence type="ECO:0000313" key="3">
    <source>
        <dbReference type="Proteomes" id="UP001431221"/>
    </source>
</evidence>
<protein>
    <submittedName>
        <fullName evidence="2">Helix-turn-helix transcriptional regulator</fullName>
    </submittedName>
</protein>
<accession>A0ABT0GQ42</accession>